<proteinExistence type="predicted"/>
<feature type="compositionally biased region" description="Basic and acidic residues" evidence="1">
    <location>
        <begin position="433"/>
        <end position="448"/>
    </location>
</feature>
<dbReference type="GO" id="GO:0003777">
    <property type="term" value="F:microtubule motor activity"/>
    <property type="evidence" value="ECO:0007669"/>
    <property type="project" value="TreeGrafter"/>
</dbReference>
<feature type="compositionally biased region" description="Low complexity" evidence="1">
    <location>
        <begin position="53"/>
        <end position="64"/>
    </location>
</feature>
<evidence type="ECO:0000256" key="1">
    <source>
        <dbReference type="SAM" id="MobiDB-lite"/>
    </source>
</evidence>
<dbReference type="PANTHER" id="PTHR47117:SF1">
    <property type="entry name" value="STAR-RELATED LIPID TRANSFER PROTEIN 9"/>
    <property type="match status" value="1"/>
</dbReference>
<dbReference type="GO" id="GO:0005634">
    <property type="term" value="C:nucleus"/>
    <property type="evidence" value="ECO:0007669"/>
    <property type="project" value="TreeGrafter"/>
</dbReference>
<feature type="compositionally biased region" description="Polar residues" evidence="1">
    <location>
        <begin position="250"/>
        <end position="265"/>
    </location>
</feature>
<dbReference type="PANTHER" id="PTHR47117">
    <property type="entry name" value="STAR-RELATED LIPID TRANSFER PROTEIN 9"/>
    <property type="match status" value="1"/>
</dbReference>
<reference evidence="2" key="3">
    <citation type="submission" date="2025-09" db="UniProtKB">
        <authorList>
            <consortium name="Ensembl"/>
        </authorList>
    </citation>
    <scope>IDENTIFICATION</scope>
</reference>
<name>A0A8C9B7R8_PHOSS</name>
<sequence>LHRVTETVTWARGCRSVGDPEKTAGKKKVSAELEAPPFHAGSCSELPVRFQDSSAGGRSAQGSQTKPEPPAIAGAPHSLNLSERCVASELPVGPQHGCLGNAIRCLPGKPQLSAESKDHGGLDPQAQVVAELQCASGPQVDSPREEEEQQRDQASGGREDAARGRSPPCADEGGSGSCQIRGSGREDEAVARLPAAFRDSAAVPLGQRGARWPVAQGPGQPSSGGEQPAPCHRCSLPVIAIVSGPKHSRPQFSVVSSHRSLQELSLSVEPPSPTDEDIQEPSRLWTPHPRGCFSGKSAARTSLKAEGCNQEAASDLDGIAADPRPLPSTPPPSPVTSAVSCMPTPDLMAARLFGTPEQAQPGKPERLGGQARPEAWCSEAGEGALLFGSSTIDPCALPWRPEGPARVGWKQYVFGGAADVSCGPTPQGLTPSDVDRCSREDDGLDDRGSPVYSHRSTLASARGLSSTRSLVESARRSRELLGSLSQPSVAEKEW</sequence>
<evidence type="ECO:0000313" key="3">
    <source>
        <dbReference type="Proteomes" id="UP000694554"/>
    </source>
</evidence>
<dbReference type="GO" id="GO:0005814">
    <property type="term" value="C:centriole"/>
    <property type="evidence" value="ECO:0007669"/>
    <property type="project" value="TreeGrafter"/>
</dbReference>
<accession>A0A8C9B7R8</accession>
<evidence type="ECO:0000313" key="2">
    <source>
        <dbReference type="Ensembl" id="ENSPSNP00000006372.1"/>
    </source>
</evidence>
<dbReference type="GO" id="GO:0008017">
    <property type="term" value="F:microtubule binding"/>
    <property type="evidence" value="ECO:0007669"/>
    <property type="project" value="TreeGrafter"/>
</dbReference>
<feature type="region of interest" description="Disordered" evidence="1">
    <location>
        <begin position="248"/>
        <end position="300"/>
    </location>
</feature>
<reference evidence="2" key="2">
    <citation type="submission" date="2025-08" db="UniProtKB">
        <authorList>
            <consortium name="Ensembl"/>
        </authorList>
    </citation>
    <scope>IDENTIFICATION</scope>
</reference>
<dbReference type="GeneTree" id="ENSGT00960000187136"/>
<feature type="region of interest" description="Disordered" evidence="1">
    <location>
        <begin position="38"/>
        <end position="76"/>
    </location>
</feature>
<dbReference type="Ensembl" id="ENSPSNT00000007263.1">
    <property type="protein sequence ID" value="ENSPSNP00000006372.1"/>
    <property type="gene ID" value="ENSPSNG00000004734.1"/>
</dbReference>
<feature type="region of interest" description="Disordered" evidence="1">
    <location>
        <begin position="318"/>
        <end position="338"/>
    </location>
</feature>
<feature type="region of interest" description="Disordered" evidence="1">
    <location>
        <begin position="419"/>
        <end position="467"/>
    </location>
</feature>
<dbReference type="Proteomes" id="UP000694554">
    <property type="component" value="Chromosome 2"/>
</dbReference>
<dbReference type="AlphaFoldDB" id="A0A8C9B7R8"/>
<reference evidence="2" key="1">
    <citation type="submission" date="2019-08" db="EMBL/GenBank/DDBJ databases">
        <title>Phocoena sinus (Vaquita) genome, mPhoSin1, primary haplotype.</title>
        <authorList>
            <person name="Morin P."/>
            <person name="Mountcastle J."/>
            <person name="Fungtammasan C."/>
            <person name="Rhie A."/>
            <person name="Rojas-Bracho L."/>
            <person name="Smith C.R."/>
            <person name="Taylor B.L."/>
            <person name="Gulland F.M.D."/>
            <person name="Musser W."/>
            <person name="Houck M."/>
            <person name="Haase B."/>
            <person name="Paez S."/>
            <person name="Howe K."/>
            <person name="Torrance J."/>
            <person name="Formenti G."/>
            <person name="Phillippy A."/>
            <person name="Ryder O."/>
            <person name="Jarvis E.D."/>
            <person name="Fedrigo O."/>
        </authorList>
    </citation>
    <scope>NUCLEOTIDE SEQUENCE [LARGE SCALE GENOMIC DNA]</scope>
</reference>
<protein>
    <submittedName>
        <fullName evidence="2">Uncharacterized protein</fullName>
    </submittedName>
</protein>
<keyword evidence="3" id="KW-1185">Reference proteome</keyword>
<organism evidence="2 3">
    <name type="scientific">Phocoena sinus</name>
    <name type="common">Vaquita</name>
    <dbReference type="NCBI Taxonomy" id="42100"/>
    <lineage>
        <taxon>Eukaryota</taxon>
        <taxon>Metazoa</taxon>
        <taxon>Chordata</taxon>
        <taxon>Craniata</taxon>
        <taxon>Vertebrata</taxon>
        <taxon>Euteleostomi</taxon>
        <taxon>Mammalia</taxon>
        <taxon>Eutheria</taxon>
        <taxon>Laurasiatheria</taxon>
        <taxon>Artiodactyla</taxon>
        <taxon>Whippomorpha</taxon>
        <taxon>Cetacea</taxon>
        <taxon>Odontoceti</taxon>
        <taxon>Phocoenidae</taxon>
        <taxon>Phocoena</taxon>
    </lineage>
</organism>
<dbReference type="GO" id="GO:0005737">
    <property type="term" value="C:cytoplasm"/>
    <property type="evidence" value="ECO:0007669"/>
    <property type="project" value="TreeGrafter"/>
</dbReference>
<feature type="compositionally biased region" description="Polar residues" evidence="1">
    <location>
        <begin position="454"/>
        <end position="467"/>
    </location>
</feature>
<feature type="compositionally biased region" description="Pro residues" evidence="1">
    <location>
        <begin position="324"/>
        <end position="334"/>
    </location>
</feature>
<feature type="region of interest" description="Disordered" evidence="1">
    <location>
        <begin position="109"/>
        <end position="232"/>
    </location>
</feature>
<dbReference type="GO" id="GO:0051225">
    <property type="term" value="P:spindle assembly"/>
    <property type="evidence" value="ECO:0007669"/>
    <property type="project" value="TreeGrafter"/>
</dbReference>
<feature type="compositionally biased region" description="Low complexity" evidence="1">
    <location>
        <begin position="215"/>
        <end position="230"/>
    </location>
</feature>